<proteinExistence type="predicted"/>
<keyword evidence="2" id="KW-1185">Reference proteome</keyword>
<evidence type="ECO:0000313" key="1">
    <source>
        <dbReference type="EMBL" id="KGO63595.1"/>
    </source>
</evidence>
<dbReference type="PhylomeDB" id="A0A0A2KGV7"/>
<reference evidence="1 2" key="1">
    <citation type="journal article" date="2015" name="Mol. Plant Microbe Interact.">
        <title>Genome, transcriptome, and functional analyses of Penicillium expansum provide new insights into secondary metabolism and pathogenicity.</title>
        <authorList>
            <person name="Ballester A.R."/>
            <person name="Marcet-Houben M."/>
            <person name="Levin E."/>
            <person name="Sela N."/>
            <person name="Selma-Lazaro C."/>
            <person name="Carmona L."/>
            <person name="Wisniewski M."/>
            <person name="Droby S."/>
            <person name="Gonzalez-Candelas L."/>
            <person name="Gabaldon T."/>
        </authorList>
    </citation>
    <scope>NUCLEOTIDE SEQUENCE [LARGE SCALE GENOMIC DNA]</scope>
    <source>
        <strain evidence="1 2">PHI-1</strain>
    </source>
</reference>
<comment type="caution">
    <text evidence="1">The sequence shown here is derived from an EMBL/GenBank/DDBJ whole genome shotgun (WGS) entry which is preliminary data.</text>
</comment>
<dbReference type="OrthoDB" id="4177740at2759"/>
<gene>
    <name evidence="1" type="ORF">PITC_049770</name>
</gene>
<name>A0A0A2KGV7_PENIT</name>
<accession>A0A0A2KGV7</accession>
<dbReference type="AlphaFoldDB" id="A0A0A2KGV7"/>
<dbReference type="Proteomes" id="UP000030104">
    <property type="component" value="Unassembled WGS sequence"/>
</dbReference>
<evidence type="ECO:0000313" key="2">
    <source>
        <dbReference type="Proteomes" id="UP000030104"/>
    </source>
</evidence>
<organism evidence="1 2">
    <name type="scientific">Penicillium italicum</name>
    <name type="common">Blue mold</name>
    <dbReference type="NCBI Taxonomy" id="40296"/>
    <lineage>
        <taxon>Eukaryota</taxon>
        <taxon>Fungi</taxon>
        <taxon>Dikarya</taxon>
        <taxon>Ascomycota</taxon>
        <taxon>Pezizomycotina</taxon>
        <taxon>Eurotiomycetes</taxon>
        <taxon>Eurotiomycetidae</taxon>
        <taxon>Eurotiales</taxon>
        <taxon>Aspergillaceae</taxon>
        <taxon>Penicillium</taxon>
    </lineage>
</organism>
<dbReference type="HOGENOM" id="CLU_2004675_0_0_1"/>
<dbReference type="STRING" id="40296.A0A0A2KGV7"/>
<sequence>MSSKTQVQETSQHLLQRQILAKLENEIESLDVHKLDATQLKKFNVKLYRMILDQNSELKPHFFALRPNLPKPSKDLVNGAYLIGDPEHCFTYPYARAYAVHTKWNSYAFHEIDRGTDNPWRSKE</sequence>
<protein>
    <submittedName>
        <fullName evidence="1">Uncharacterized protein</fullName>
    </submittedName>
</protein>
<dbReference type="EMBL" id="JQGA01001632">
    <property type="protein sequence ID" value="KGO63595.1"/>
    <property type="molecule type" value="Genomic_DNA"/>
</dbReference>